<evidence type="ECO:0000313" key="11">
    <source>
        <dbReference type="Proteomes" id="UP000198662"/>
    </source>
</evidence>
<dbReference type="Pfam" id="PF18967">
    <property type="entry name" value="PycTM"/>
    <property type="match status" value="1"/>
</dbReference>
<dbReference type="GO" id="GO:0005886">
    <property type="term" value="C:plasma membrane"/>
    <property type="evidence" value="ECO:0007669"/>
    <property type="project" value="UniProtKB-SubCell"/>
</dbReference>
<keyword evidence="5 8" id="KW-1133">Transmembrane helix</keyword>
<feature type="transmembrane region" description="Helical" evidence="8">
    <location>
        <begin position="60"/>
        <end position="84"/>
    </location>
</feature>
<evidence type="ECO:0000256" key="2">
    <source>
        <dbReference type="ARBA" id="ARBA00022475"/>
    </source>
</evidence>
<dbReference type="RefSeq" id="WP_091054238.1">
    <property type="nucleotide sequence ID" value="NZ_FNGF01000009.1"/>
</dbReference>
<dbReference type="EMBL" id="FNGF01000009">
    <property type="protein sequence ID" value="SDL75547.1"/>
    <property type="molecule type" value="Genomic_DNA"/>
</dbReference>
<feature type="transmembrane region" description="Helical" evidence="8">
    <location>
        <begin position="140"/>
        <end position="159"/>
    </location>
</feature>
<evidence type="ECO:0000256" key="8">
    <source>
        <dbReference type="SAM" id="Phobius"/>
    </source>
</evidence>
<evidence type="ECO:0000256" key="1">
    <source>
        <dbReference type="ARBA" id="ARBA00004236"/>
    </source>
</evidence>
<name>A0A1G9MNR0_9ACTN</name>
<keyword evidence="6" id="KW-0051">Antiviral defense</keyword>
<dbReference type="OrthoDB" id="5194778at2"/>
<feature type="transmembrane region" description="Helical" evidence="8">
    <location>
        <begin position="34"/>
        <end position="54"/>
    </location>
</feature>
<keyword evidence="7 8" id="KW-0472">Membrane</keyword>
<gene>
    <name evidence="10" type="ORF">SAMN05216298_5073</name>
</gene>
<keyword evidence="2" id="KW-1003">Cell membrane</keyword>
<evidence type="ECO:0000256" key="7">
    <source>
        <dbReference type="ARBA" id="ARBA00023136"/>
    </source>
</evidence>
<accession>A0A1G9MNR0</accession>
<dbReference type="STRING" id="380244.SAMN05216298_5073"/>
<evidence type="ECO:0000256" key="6">
    <source>
        <dbReference type="ARBA" id="ARBA00023118"/>
    </source>
</evidence>
<evidence type="ECO:0000256" key="4">
    <source>
        <dbReference type="ARBA" id="ARBA00022741"/>
    </source>
</evidence>
<proteinExistence type="predicted"/>
<evidence type="ECO:0000259" key="9">
    <source>
        <dbReference type="Pfam" id="PF18967"/>
    </source>
</evidence>
<dbReference type="GO" id="GO:0051607">
    <property type="term" value="P:defense response to virus"/>
    <property type="evidence" value="ECO:0007669"/>
    <property type="project" value="UniProtKB-KW"/>
</dbReference>
<sequence>MKPPSPEAIQQALSEVHRQIDHARVNVSHADTKAALLAAGAIPITALFVTSPLLNGHFGFSVAMSWIGIGFMLLAITSLGAVVWPRLAGTSGIRNGANRSAQQIVARTLETSSSPARQLEAAAAELSFLSTLALSKFRKIQAAILCFAVAAVFMLVAAVA</sequence>
<protein>
    <recommendedName>
        <fullName evidence="9">Pycsar effector protein domain-containing protein</fullName>
    </recommendedName>
</protein>
<evidence type="ECO:0000313" key="10">
    <source>
        <dbReference type="EMBL" id="SDL75547.1"/>
    </source>
</evidence>
<keyword evidence="11" id="KW-1185">Reference proteome</keyword>
<evidence type="ECO:0000256" key="5">
    <source>
        <dbReference type="ARBA" id="ARBA00022989"/>
    </source>
</evidence>
<dbReference type="AlphaFoldDB" id="A0A1G9MNR0"/>
<evidence type="ECO:0000256" key="3">
    <source>
        <dbReference type="ARBA" id="ARBA00022692"/>
    </source>
</evidence>
<dbReference type="Proteomes" id="UP000198662">
    <property type="component" value="Unassembled WGS sequence"/>
</dbReference>
<keyword evidence="3 8" id="KW-0812">Transmembrane</keyword>
<organism evidence="10 11">
    <name type="scientific">Glycomyces sambucus</name>
    <dbReference type="NCBI Taxonomy" id="380244"/>
    <lineage>
        <taxon>Bacteria</taxon>
        <taxon>Bacillati</taxon>
        <taxon>Actinomycetota</taxon>
        <taxon>Actinomycetes</taxon>
        <taxon>Glycomycetales</taxon>
        <taxon>Glycomycetaceae</taxon>
        <taxon>Glycomyces</taxon>
    </lineage>
</organism>
<reference evidence="11" key="1">
    <citation type="submission" date="2016-10" db="EMBL/GenBank/DDBJ databases">
        <authorList>
            <person name="Varghese N."/>
            <person name="Submissions S."/>
        </authorList>
    </citation>
    <scope>NUCLEOTIDE SEQUENCE [LARGE SCALE GENOMIC DNA]</scope>
    <source>
        <strain evidence="11">CGMCC 4.3147</strain>
    </source>
</reference>
<keyword evidence="4" id="KW-0547">Nucleotide-binding</keyword>
<comment type="subcellular location">
    <subcellularLocation>
        <location evidence="1">Cell membrane</location>
    </subcellularLocation>
</comment>
<dbReference type="GO" id="GO:0000166">
    <property type="term" value="F:nucleotide binding"/>
    <property type="evidence" value="ECO:0007669"/>
    <property type="project" value="UniProtKB-KW"/>
</dbReference>
<dbReference type="InterPro" id="IPR043760">
    <property type="entry name" value="PycTM_dom"/>
</dbReference>
<feature type="domain" description="Pycsar effector protein" evidence="9">
    <location>
        <begin position="17"/>
        <end position="158"/>
    </location>
</feature>